<sequence>MKKMLVICGTGIATSTVVTGRIKEWLKENGYDKDVKMSQGKVSDELKNVENYDLTVSTTMVPDKYKDKVINGVPLLTGMGTEKVYEEIEMKLKELGL</sequence>
<feature type="domain" description="PTS EIIB type-2" evidence="2">
    <location>
        <begin position="2"/>
        <end position="96"/>
    </location>
</feature>
<dbReference type="EMBL" id="BAAACW010000110">
    <property type="protein sequence ID" value="GAA0365610.1"/>
    <property type="molecule type" value="Genomic_DNA"/>
</dbReference>
<keyword evidence="3" id="KW-0762">Sugar transport</keyword>
<organism evidence="3 4">
    <name type="scientific">Alkalibacterium iburiense</name>
    <dbReference type="NCBI Taxonomy" id="290589"/>
    <lineage>
        <taxon>Bacteria</taxon>
        <taxon>Bacillati</taxon>
        <taxon>Bacillota</taxon>
        <taxon>Bacilli</taxon>
        <taxon>Lactobacillales</taxon>
        <taxon>Carnobacteriaceae</taxon>
        <taxon>Alkalibacterium</taxon>
    </lineage>
</organism>
<keyword evidence="3" id="KW-0813">Transport</keyword>
<dbReference type="InterPro" id="IPR036095">
    <property type="entry name" value="PTS_EIIB-like_sf"/>
</dbReference>
<keyword evidence="4" id="KW-1185">Reference proteome</keyword>
<evidence type="ECO:0000313" key="4">
    <source>
        <dbReference type="Proteomes" id="UP001501166"/>
    </source>
</evidence>
<proteinExistence type="predicted"/>
<dbReference type="PROSITE" id="PS51099">
    <property type="entry name" value="PTS_EIIB_TYPE_2"/>
    <property type="match status" value="1"/>
</dbReference>
<dbReference type="Pfam" id="PF02302">
    <property type="entry name" value="PTS_IIB"/>
    <property type="match status" value="1"/>
</dbReference>
<dbReference type="SUPFAM" id="SSF52794">
    <property type="entry name" value="PTS system IIB component-like"/>
    <property type="match status" value="1"/>
</dbReference>
<evidence type="ECO:0000256" key="1">
    <source>
        <dbReference type="ARBA" id="ARBA00022679"/>
    </source>
</evidence>
<accession>A0ABP3HAA2</accession>
<protein>
    <submittedName>
        <fullName evidence="3">PTS sugar transporter subunit IIB</fullName>
    </submittedName>
</protein>
<dbReference type="InterPro" id="IPR013011">
    <property type="entry name" value="PTS_EIIB_2"/>
</dbReference>
<evidence type="ECO:0000313" key="3">
    <source>
        <dbReference type="EMBL" id="GAA0365610.1"/>
    </source>
</evidence>
<gene>
    <name evidence="3" type="ORF">GCM10008932_17230</name>
</gene>
<dbReference type="CDD" id="cd05566">
    <property type="entry name" value="PTS_IIB_galactitol"/>
    <property type="match status" value="1"/>
</dbReference>
<dbReference type="RefSeq" id="WP_343755718.1">
    <property type="nucleotide sequence ID" value="NZ_BAAACW010000110.1"/>
</dbReference>
<keyword evidence="1" id="KW-0808">Transferase</keyword>
<name>A0ABP3HAA2_9LACT</name>
<reference evidence="4" key="1">
    <citation type="journal article" date="2019" name="Int. J. Syst. Evol. Microbiol.">
        <title>The Global Catalogue of Microorganisms (GCM) 10K type strain sequencing project: providing services to taxonomists for standard genome sequencing and annotation.</title>
        <authorList>
            <consortium name="The Broad Institute Genomics Platform"/>
            <consortium name="The Broad Institute Genome Sequencing Center for Infectious Disease"/>
            <person name="Wu L."/>
            <person name="Ma J."/>
        </authorList>
    </citation>
    <scope>NUCLEOTIDE SEQUENCE [LARGE SCALE GENOMIC DNA]</scope>
    <source>
        <strain evidence="4">JCM 12662</strain>
    </source>
</reference>
<dbReference type="InterPro" id="IPR003501">
    <property type="entry name" value="PTS_EIIB_2/3"/>
</dbReference>
<comment type="caution">
    <text evidence="3">The sequence shown here is derived from an EMBL/GenBank/DDBJ whole genome shotgun (WGS) entry which is preliminary data.</text>
</comment>
<evidence type="ECO:0000259" key="2">
    <source>
        <dbReference type="PROSITE" id="PS51099"/>
    </source>
</evidence>
<dbReference type="Gene3D" id="3.40.50.2300">
    <property type="match status" value="1"/>
</dbReference>
<dbReference type="Proteomes" id="UP001501166">
    <property type="component" value="Unassembled WGS sequence"/>
</dbReference>